<dbReference type="PANTHER" id="PTHR31549">
    <property type="entry name" value="PROTEIN, PUTATIVE (DUF247)-RELATED-RELATED"/>
    <property type="match status" value="1"/>
</dbReference>
<accession>A0ABC9AK73</accession>
<dbReference type="EMBL" id="OZ075131">
    <property type="protein sequence ID" value="CAL4980887.1"/>
    <property type="molecule type" value="Genomic_DNA"/>
</dbReference>
<dbReference type="InterPro" id="IPR004158">
    <property type="entry name" value="DUF247_pln"/>
</dbReference>
<reference evidence="1 2" key="2">
    <citation type="submission" date="2024-10" db="EMBL/GenBank/DDBJ databases">
        <authorList>
            <person name="Ryan C."/>
        </authorList>
    </citation>
    <scope>NUCLEOTIDE SEQUENCE [LARGE SCALE GENOMIC DNA]</scope>
</reference>
<evidence type="ECO:0000313" key="2">
    <source>
        <dbReference type="Proteomes" id="UP001497457"/>
    </source>
</evidence>
<organism evidence="1 2">
    <name type="scientific">Urochloa decumbens</name>
    <dbReference type="NCBI Taxonomy" id="240449"/>
    <lineage>
        <taxon>Eukaryota</taxon>
        <taxon>Viridiplantae</taxon>
        <taxon>Streptophyta</taxon>
        <taxon>Embryophyta</taxon>
        <taxon>Tracheophyta</taxon>
        <taxon>Spermatophyta</taxon>
        <taxon>Magnoliopsida</taxon>
        <taxon>Liliopsida</taxon>
        <taxon>Poales</taxon>
        <taxon>Poaceae</taxon>
        <taxon>PACMAD clade</taxon>
        <taxon>Panicoideae</taxon>
        <taxon>Panicodae</taxon>
        <taxon>Paniceae</taxon>
        <taxon>Melinidinae</taxon>
        <taxon>Urochloa</taxon>
    </lineage>
</organism>
<dbReference type="PANTHER" id="PTHR31549:SF272">
    <property type="match status" value="1"/>
</dbReference>
<dbReference type="Proteomes" id="UP001497457">
    <property type="component" value="Chromosome 21rd"/>
</dbReference>
<protein>
    <submittedName>
        <fullName evidence="1">Uncharacterized protein</fullName>
    </submittedName>
</protein>
<sequence>MWVVDIEKMFDGDEADLVASPAVEWRSHSIFRVPPHFKMVHSSAFKPQAVTLGPFHHDRDGNAIMEGHKRRAVRHLLRRAGKTLADELEDAYAGLDSEWLGQNRGRFLEVMIADGCFLLEVMRNYAIEMNKKDSNDYMPSDPVFSPHAVVHIAAFLQRDMLMIESQLPLRLLQRIVAVEGRPSEEASINKEVLRFLGINHEGAADGQLGLHPVDIYRRGLLGSVDRSHAHLTPLNRNGDDEELDAPRSAQKLWEAGIWYLTRGLCLLVPPRWQAQAGDAEGPAGRLHVMACKDVTAFVLFLKDMVDSADDVARLWKARVLRQDIAGSDGTAVALLQGLTRDVAKTVRDAVELHCRASWRVLVFESWAKLRNTYFTSVWGTVALTSSSPMLCRPRTPS</sequence>
<reference evidence="2" key="1">
    <citation type="submission" date="2024-06" db="EMBL/GenBank/DDBJ databases">
        <authorList>
            <person name="Ryan C."/>
        </authorList>
    </citation>
    <scope>NUCLEOTIDE SEQUENCE [LARGE SCALE GENOMIC DNA]</scope>
</reference>
<proteinExistence type="predicted"/>
<keyword evidence="2" id="KW-1185">Reference proteome</keyword>
<dbReference type="AlphaFoldDB" id="A0ABC9AK73"/>
<gene>
    <name evidence="1" type="ORF">URODEC1_LOCUS55887</name>
</gene>
<evidence type="ECO:0000313" key="1">
    <source>
        <dbReference type="EMBL" id="CAL4980887.1"/>
    </source>
</evidence>
<name>A0ABC9AK73_9POAL</name>
<dbReference type="Pfam" id="PF03140">
    <property type="entry name" value="DUF247"/>
    <property type="match status" value="2"/>
</dbReference>